<dbReference type="Pfam" id="PF00069">
    <property type="entry name" value="Pkinase"/>
    <property type="match status" value="1"/>
</dbReference>
<accession>A0A378JUE3</accession>
<gene>
    <name evidence="4" type="primary">sPS1</name>
    <name evidence="3" type="ORF">Lmor_2562</name>
    <name evidence="4" type="ORF">NCTC12239_01155</name>
</gene>
<dbReference type="AlphaFoldDB" id="A0A378JUE3"/>
<dbReference type="STRING" id="39962.Lmor_2562"/>
<evidence type="ECO:0000313" key="3">
    <source>
        <dbReference type="EMBL" id="KTD31686.1"/>
    </source>
</evidence>
<dbReference type="InterPro" id="IPR008271">
    <property type="entry name" value="Ser/Thr_kinase_AS"/>
</dbReference>
<dbReference type="EMBL" id="UGOG01000001">
    <property type="protein sequence ID" value="STX62234.1"/>
    <property type="molecule type" value="Genomic_DNA"/>
</dbReference>
<feature type="compositionally biased region" description="Basic and acidic residues" evidence="1">
    <location>
        <begin position="393"/>
        <end position="413"/>
    </location>
</feature>
<feature type="domain" description="Protein kinase" evidence="2">
    <location>
        <begin position="74"/>
        <end position="353"/>
    </location>
</feature>
<proteinExistence type="predicted"/>
<dbReference type="EC" id="2.7.11.1" evidence="4"/>
<reference evidence="3 5" key="1">
    <citation type="submission" date="2015-11" db="EMBL/GenBank/DDBJ databases">
        <title>Genomic analysis of 38 Legionella species identifies large and diverse effector repertoires.</title>
        <authorList>
            <person name="Burstein D."/>
            <person name="Amaro F."/>
            <person name="Zusman T."/>
            <person name="Lifshitz Z."/>
            <person name="Cohen O."/>
            <person name="Gilbert J.A."/>
            <person name="Pupko T."/>
            <person name="Shuman H.A."/>
            <person name="Segal G."/>
        </authorList>
    </citation>
    <scope>NUCLEOTIDE SEQUENCE [LARGE SCALE GENOMIC DNA]</scope>
    <source>
        <strain evidence="3 5">ATCC 43877</strain>
    </source>
</reference>
<evidence type="ECO:0000313" key="5">
    <source>
        <dbReference type="Proteomes" id="UP000054985"/>
    </source>
</evidence>
<dbReference type="SUPFAM" id="SSF56112">
    <property type="entry name" value="Protein kinase-like (PK-like)"/>
    <property type="match status" value="1"/>
</dbReference>
<dbReference type="Gene3D" id="1.10.510.10">
    <property type="entry name" value="Transferase(Phosphotransferase) domain 1"/>
    <property type="match status" value="1"/>
</dbReference>
<dbReference type="InterPro" id="IPR000719">
    <property type="entry name" value="Prot_kinase_dom"/>
</dbReference>
<evidence type="ECO:0000313" key="4">
    <source>
        <dbReference type="EMBL" id="STX62234.1"/>
    </source>
</evidence>
<dbReference type="PANTHER" id="PTHR44167:SF24">
    <property type="entry name" value="SERINE_THREONINE-PROTEIN KINASE CHK2"/>
    <property type="match status" value="1"/>
</dbReference>
<keyword evidence="5" id="KW-1185">Reference proteome</keyword>
<reference evidence="4 6" key="2">
    <citation type="submission" date="2018-06" db="EMBL/GenBank/DDBJ databases">
        <authorList>
            <consortium name="Pathogen Informatics"/>
            <person name="Doyle S."/>
        </authorList>
    </citation>
    <scope>NUCLEOTIDE SEQUENCE [LARGE SCALE GENOMIC DNA]</scope>
    <source>
        <strain evidence="4 6">NCTC12239</strain>
    </source>
</reference>
<dbReference type="PROSITE" id="PS00108">
    <property type="entry name" value="PROTEIN_KINASE_ST"/>
    <property type="match status" value="1"/>
</dbReference>
<evidence type="ECO:0000256" key="1">
    <source>
        <dbReference type="SAM" id="MobiDB-lite"/>
    </source>
</evidence>
<organism evidence="4 6">
    <name type="scientific">Legionella moravica</name>
    <dbReference type="NCBI Taxonomy" id="39962"/>
    <lineage>
        <taxon>Bacteria</taxon>
        <taxon>Pseudomonadati</taxon>
        <taxon>Pseudomonadota</taxon>
        <taxon>Gammaproteobacteria</taxon>
        <taxon>Legionellales</taxon>
        <taxon>Legionellaceae</taxon>
        <taxon>Legionella</taxon>
    </lineage>
</organism>
<dbReference type="Proteomes" id="UP000254040">
    <property type="component" value="Unassembled WGS sequence"/>
</dbReference>
<keyword evidence="4" id="KW-0418">Kinase</keyword>
<name>A0A378JUE3_9GAMM</name>
<protein>
    <submittedName>
        <fullName evidence="4">Serine/threonine protein kinase</fullName>
        <ecNumber evidence="4">2.7.11.1</ecNumber>
    </submittedName>
</protein>
<dbReference type="SMART" id="SM00220">
    <property type="entry name" value="S_TKc"/>
    <property type="match status" value="1"/>
</dbReference>
<dbReference type="GO" id="GO:0004674">
    <property type="term" value="F:protein serine/threonine kinase activity"/>
    <property type="evidence" value="ECO:0007669"/>
    <property type="project" value="UniProtKB-KW"/>
</dbReference>
<sequence>MPGYTINPTLLNATDSDPVSEQLLANLIKTSDSPFFPRGYYQVTLNEKPVSIYLTHSLLLRHRENNHAESRIEVLKNMSPIKGGFSYLYKCLGILAPEDHYSFKRRKNERARICKIIPITQLFTPELILREGSYTKMNPVLRCKTPVLDSQQGYLVMKNAGKVDLFDLLEALDAGTITLTVRDKLHLTYTIIKAVKEQIHDLNIIHTDLKPENIIINLETMNATIIDYSFAEEMNHPKEADDVHGSLQYLAPEILYNNFRTIKADSFALGLTIAQIWGYLFDLDTTPSTSFAELYEFHLTRTWTYLFEHIPLNPSLKEKITRIFDDLTEFDPDKRKVPSDALLQWELVMHEFEQIEAEQDELKESVPKPQLQRTAVPKSPTFFAIASTSASEHTIDGTNDTKDQPQQWRRDSF</sequence>
<dbReference type="InterPro" id="IPR011009">
    <property type="entry name" value="Kinase-like_dom_sf"/>
</dbReference>
<dbReference type="EMBL" id="LNYN01000035">
    <property type="protein sequence ID" value="KTD31686.1"/>
    <property type="molecule type" value="Genomic_DNA"/>
</dbReference>
<keyword evidence="4" id="KW-0723">Serine/threonine-protein kinase</keyword>
<dbReference type="GO" id="GO:0005524">
    <property type="term" value="F:ATP binding"/>
    <property type="evidence" value="ECO:0007669"/>
    <property type="project" value="InterPro"/>
</dbReference>
<dbReference type="OrthoDB" id="9801841at2"/>
<feature type="region of interest" description="Disordered" evidence="1">
    <location>
        <begin position="388"/>
        <end position="413"/>
    </location>
</feature>
<dbReference type="PROSITE" id="PS50011">
    <property type="entry name" value="PROTEIN_KINASE_DOM"/>
    <property type="match status" value="1"/>
</dbReference>
<dbReference type="PANTHER" id="PTHR44167">
    <property type="entry name" value="OVARIAN-SPECIFIC SERINE/THREONINE-PROTEIN KINASE LOK-RELATED"/>
    <property type="match status" value="1"/>
</dbReference>
<dbReference type="Proteomes" id="UP000054985">
    <property type="component" value="Unassembled WGS sequence"/>
</dbReference>
<evidence type="ECO:0000259" key="2">
    <source>
        <dbReference type="PROSITE" id="PS50011"/>
    </source>
</evidence>
<evidence type="ECO:0000313" key="6">
    <source>
        <dbReference type="Proteomes" id="UP000254040"/>
    </source>
</evidence>
<dbReference type="RefSeq" id="WP_028385325.1">
    <property type="nucleotide sequence ID" value="NZ_CAAAJG010000019.1"/>
</dbReference>
<keyword evidence="4" id="KW-0808">Transferase</keyword>